<sequence>MKIGQFTLSCQRFLMALAVACFLTLVWMNPAMAQEQVLRTLTVTGQGLERIPTTLTQVQLGVEIQDKTAAEVQQEVAKRTSAVVDFLRSRKVERLQTSGISLQPNYQYNNNERRLLGYIGTNTVNFRLQTEQVGALLDEAVKAGATRIDGVSFTATEEAISAAQKEALRQATTDAQQQAEAVLGALNFTAKEVVSIQIGGASLPNPRRVNNEQFAGGGANFSTPVIGGEQLVQASVTLQISY</sequence>
<dbReference type="AlphaFoldDB" id="A0A5A5RRJ6"/>
<evidence type="ECO:0000313" key="2">
    <source>
        <dbReference type="EMBL" id="GCA79174.1"/>
    </source>
</evidence>
<dbReference type="RefSeq" id="WP_149974061.1">
    <property type="nucleotide sequence ID" value="NZ_BHVQ01000009.1"/>
</dbReference>
<reference evidence="2 3" key="1">
    <citation type="submission" date="2018-09" db="EMBL/GenBank/DDBJ databases">
        <title>Evolutionary history of phycoerythrin pigmentation in the water bloom-forming cyanobacterium Microcystis aeruginosa.</title>
        <authorList>
            <person name="Tanabe Y."/>
            <person name="Tanabe Y."/>
            <person name="Yamaguchi H."/>
        </authorList>
    </citation>
    <scope>NUCLEOTIDE SEQUENCE [LARGE SCALE GENOMIC DNA]</scope>
    <source>
        <strain evidence="2 3">NIES-2521</strain>
    </source>
</reference>
<dbReference type="EMBL" id="BHVQ01000009">
    <property type="protein sequence ID" value="GCA79174.1"/>
    <property type="molecule type" value="Genomic_DNA"/>
</dbReference>
<accession>A0A5A5RRJ6</accession>
<organism evidence="2 3">
    <name type="scientific">Microcystis aeruginosa NIES-2521</name>
    <dbReference type="NCBI Taxonomy" id="2303983"/>
    <lineage>
        <taxon>Bacteria</taxon>
        <taxon>Bacillati</taxon>
        <taxon>Cyanobacteriota</taxon>
        <taxon>Cyanophyceae</taxon>
        <taxon>Oscillatoriophycideae</taxon>
        <taxon>Chroococcales</taxon>
        <taxon>Microcystaceae</taxon>
        <taxon>Microcystis</taxon>
    </lineage>
</organism>
<dbReference type="InterPro" id="IPR052022">
    <property type="entry name" value="26kDa_periplasmic_antigen"/>
</dbReference>
<dbReference type="Gene3D" id="3.30.70.2970">
    <property type="entry name" value="Protein of unknown function (DUF541), domain 2"/>
    <property type="match status" value="1"/>
</dbReference>
<dbReference type="Gene3D" id="3.30.110.170">
    <property type="entry name" value="Protein of unknown function (DUF541), domain 1"/>
    <property type="match status" value="1"/>
</dbReference>
<protein>
    <submittedName>
        <fullName evidence="2">26 kDa periplasmic immunogenic protein</fullName>
    </submittedName>
</protein>
<dbReference type="Proteomes" id="UP000324689">
    <property type="component" value="Unassembled WGS sequence"/>
</dbReference>
<keyword evidence="1" id="KW-0732">Signal</keyword>
<dbReference type="InterPro" id="IPR007497">
    <property type="entry name" value="SIMPL/DUF541"/>
</dbReference>
<feature type="signal peptide" evidence="1">
    <location>
        <begin position="1"/>
        <end position="33"/>
    </location>
</feature>
<dbReference type="PANTHER" id="PTHR34387:SF1">
    <property type="entry name" value="PERIPLASMIC IMMUNOGENIC PROTEIN"/>
    <property type="match status" value="1"/>
</dbReference>
<proteinExistence type="predicted"/>
<feature type="chain" id="PRO_5023035663" evidence="1">
    <location>
        <begin position="34"/>
        <end position="242"/>
    </location>
</feature>
<dbReference type="GO" id="GO:0006974">
    <property type="term" value="P:DNA damage response"/>
    <property type="evidence" value="ECO:0007669"/>
    <property type="project" value="TreeGrafter"/>
</dbReference>
<gene>
    <name evidence="2" type="ORF">MiTs_01162</name>
</gene>
<name>A0A5A5RRJ6_MICAE</name>
<evidence type="ECO:0000313" key="3">
    <source>
        <dbReference type="Proteomes" id="UP000324689"/>
    </source>
</evidence>
<evidence type="ECO:0000256" key="1">
    <source>
        <dbReference type="SAM" id="SignalP"/>
    </source>
</evidence>
<comment type="caution">
    <text evidence="2">The sequence shown here is derived from an EMBL/GenBank/DDBJ whole genome shotgun (WGS) entry which is preliminary data.</text>
</comment>
<dbReference type="Pfam" id="PF04402">
    <property type="entry name" value="SIMPL"/>
    <property type="match status" value="1"/>
</dbReference>
<dbReference type="PANTHER" id="PTHR34387">
    <property type="entry name" value="SLR1258 PROTEIN"/>
    <property type="match status" value="1"/>
</dbReference>